<comment type="caution">
    <text evidence="3">The sequence shown here is derived from an EMBL/GenBank/DDBJ whole genome shotgun (WGS) entry which is preliminary data.</text>
</comment>
<dbReference type="GO" id="GO:0004721">
    <property type="term" value="F:phosphoprotein phosphatase activity"/>
    <property type="evidence" value="ECO:0007669"/>
    <property type="project" value="InterPro"/>
</dbReference>
<dbReference type="OrthoDB" id="1188001at2"/>
<dbReference type="EMBL" id="SMUV01000068">
    <property type="protein sequence ID" value="TDK45711.1"/>
    <property type="molecule type" value="Genomic_DNA"/>
</dbReference>
<dbReference type="Proteomes" id="UP000295301">
    <property type="component" value="Unassembled WGS sequence"/>
</dbReference>
<organism evidence="3 4">
    <name type="scientific">Antarcticimicrobium luteum</name>
    <dbReference type="NCBI Taxonomy" id="2547397"/>
    <lineage>
        <taxon>Bacteria</taxon>
        <taxon>Pseudomonadati</taxon>
        <taxon>Pseudomonadota</taxon>
        <taxon>Alphaproteobacteria</taxon>
        <taxon>Rhodobacterales</taxon>
        <taxon>Paracoccaceae</taxon>
        <taxon>Antarcticimicrobium</taxon>
    </lineage>
</organism>
<dbReference type="Pfam" id="PF13350">
    <property type="entry name" value="Y_phosphatase3"/>
    <property type="match status" value="1"/>
</dbReference>
<protein>
    <submittedName>
        <fullName evidence="3">Tyrosine-protein phosphatase</fullName>
    </submittedName>
</protein>
<dbReference type="SUPFAM" id="SSF52799">
    <property type="entry name" value="(Phosphotyrosine protein) phosphatases II"/>
    <property type="match status" value="1"/>
</dbReference>
<keyword evidence="4" id="KW-1185">Reference proteome</keyword>
<gene>
    <name evidence="3" type="ORF">E1832_13705</name>
</gene>
<evidence type="ECO:0000256" key="1">
    <source>
        <dbReference type="ARBA" id="ARBA00009580"/>
    </source>
</evidence>
<feature type="domain" description="Tyrosine specific protein phosphatases" evidence="2">
    <location>
        <begin position="130"/>
        <end position="156"/>
    </location>
</feature>
<name>A0A4R5V264_9RHOB</name>
<dbReference type="RefSeq" id="WP_133360326.1">
    <property type="nucleotide sequence ID" value="NZ_SMUV01000068.1"/>
</dbReference>
<dbReference type="InterPro" id="IPR029021">
    <property type="entry name" value="Prot-tyrosine_phosphatase-like"/>
</dbReference>
<dbReference type="PANTHER" id="PTHR31126:SF1">
    <property type="entry name" value="TYROSINE SPECIFIC PROTEIN PHOSPHATASES DOMAIN-CONTAINING PROTEIN"/>
    <property type="match status" value="1"/>
</dbReference>
<dbReference type="InterPro" id="IPR000387">
    <property type="entry name" value="Tyr_Pase_dom"/>
</dbReference>
<sequence>MPNLRSLPFDGAANFRDLGGYPAGPGRQTRWNRVYRSDSLSDLTEADLDRLSGLGLFGICDYRLPEEAGKKPDRLPEGHQMQILNPGFLPEKTGDMLARLAEGSIDAAGIEVEVTHHYRLFARRHIAVYTPFFRMILEADGQPVLIHCTSGKDRTGWGSALALLAAGCDDATAVEDYLLTNAFRRDVSFMFPGGVDPAALHMLTSAMPIYIDTALKELRRLHGPRNAWMAEAGLDEPERKHLRALLSEPAG</sequence>
<dbReference type="PROSITE" id="PS50056">
    <property type="entry name" value="TYR_PHOSPHATASE_2"/>
    <property type="match status" value="1"/>
</dbReference>
<accession>A0A4R5V264</accession>
<dbReference type="AlphaFoldDB" id="A0A4R5V264"/>
<reference evidence="3 4" key="1">
    <citation type="submission" date="2019-03" db="EMBL/GenBank/DDBJ databases">
        <title>Ruegeria lutea sp. nov., a novel strain, isolated from marine sediment, the Masan Bay, South Korea.</title>
        <authorList>
            <person name="Kim J."/>
            <person name="Kim D.-Y."/>
            <person name="Lee S.-S."/>
        </authorList>
    </citation>
    <scope>NUCLEOTIDE SEQUENCE [LARGE SCALE GENOMIC DNA]</scope>
    <source>
        <strain evidence="3 4">318-1</strain>
    </source>
</reference>
<evidence type="ECO:0000259" key="2">
    <source>
        <dbReference type="PROSITE" id="PS50056"/>
    </source>
</evidence>
<dbReference type="PROSITE" id="PS00383">
    <property type="entry name" value="TYR_PHOSPHATASE_1"/>
    <property type="match status" value="1"/>
</dbReference>
<dbReference type="Gene3D" id="3.90.190.10">
    <property type="entry name" value="Protein tyrosine phosphatase superfamily"/>
    <property type="match status" value="1"/>
</dbReference>
<comment type="similarity">
    <text evidence="1">Belongs to the protein-tyrosine phosphatase family.</text>
</comment>
<evidence type="ECO:0000313" key="3">
    <source>
        <dbReference type="EMBL" id="TDK45711.1"/>
    </source>
</evidence>
<evidence type="ECO:0000313" key="4">
    <source>
        <dbReference type="Proteomes" id="UP000295301"/>
    </source>
</evidence>
<dbReference type="InterPro" id="IPR016130">
    <property type="entry name" value="Tyr_Pase_AS"/>
</dbReference>
<dbReference type="InterPro" id="IPR026893">
    <property type="entry name" value="Tyr/Ser_Pase_IphP-type"/>
</dbReference>
<dbReference type="PANTHER" id="PTHR31126">
    <property type="entry name" value="TYROSINE-PROTEIN PHOSPHATASE"/>
    <property type="match status" value="1"/>
</dbReference>
<proteinExistence type="inferred from homology"/>